<dbReference type="InterPro" id="IPR011009">
    <property type="entry name" value="Kinase-like_dom_sf"/>
</dbReference>
<keyword evidence="3" id="KW-1185">Reference proteome</keyword>
<dbReference type="GO" id="GO:0004672">
    <property type="term" value="F:protein kinase activity"/>
    <property type="evidence" value="ECO:0007669"/>
    <property type="project" value="InterPro"/>
</dbReference>
<sequence length="189" mass="21963">MYYLRARFSGYGKCSNCNEYNTFPVWCQTCDPKETTQGWTSGDKALYDFIKNHQLETIAYDEVIEWIPFDKLKNMKLIGEGGFSTVFSAIWLDGVRKVEYEDGKYKRTRETSCKVAVKTLSSEDGSSDSLVEFKNHIECRMKGTGLEVYGLTRYDNKYMMVFQYANEGNLHQCLQSNFKRLHGKINYNC</sequence>
<proteinExistence type="predicted"/>
<evidence type="ECO:0000313" key="2">
    <source>
        <dbReference type="EMBL" id="RIB03764.1"/>
    </source>
</evidence>
<dbReference type="PROSITE" id="PS50011">
    <property type="entry name" value="PROTEIN_KINASE_DOM"/>
    <property type="match status" value="1"/>
</dbReference>
<dbReference type="AlphaFoldDB" id="A0A397U0N7"/>
<dbReference type="SUPFAM" id="SSF56112">
    <property type="entry name" value="Protein kinase-like (PK-like)"/>
    <property type="match status" value="1"/>
</dbReference>
<evidence type="ECO:0000313" key="3">
    <source>
        <dbReference type="Proteomes" id="UP000266673"/>
    </source>
</evidence>
<comment type="caution">
    <text evidence="2">The sequence shown here is derived from an EMBL/GenBank/DDBJ whole genome shotgun (WGS) entry which is preliminary data.</text>
</comment>
<organism evidence="2 3">
    <name type="scientific">Gigaspora rosea</name>
    <dbReference type="NCBI Taxonomy" id="44941"/>
    <lineage>
        <taxon>Eukaryota</taxon>
        <taxon>Fungi</taxon>
        <taxon>Fungi incertae sedis</taxon>
        <taxon>Mucoromycota</taxon>
        <taxon>Glomeromycotina</taxon>
        <taxon>Glomeromycetes</taxon>
        <taxon>Diversisporales</taxon>
        <taxon>Gigasporaceae</taxon>
        <taxon>Gigaspora</taxon>
    </lineage>
</organism>
<evidence type="ECO:0000259" key="1">
    <source>
        <dbReference type="PROSITE" id="PS50011"/>
    </source>
</evidence>
<dbReference type="GO" id="GO:0005524">
    <property type="term" value="F:ATP binding"/>
    <property type="evidence" value="ECO:0007669"/>
    <property type="project" value="InterPro"/>
</dbReference>
<reference evidence="2 3" key="1">
    <citation type="submission" date="2018-06" db="EMBL/GenBank/DDBJ databases">
        <title>Comparative genomics reveals the genomic features of Rhizophagus irregularis, R. cerebriforme, R. diaphanum and Gigaspora rosea, and their symbiotic lifestyle signature.</title>
        <authorList>
            <person name="Morin E."/>
            <person name="San Clemente H."/>
            <person name="Chen E.C.H."/>
            <person name="De La Providencia I."/>
            <person name="Hainaut M."/>
            <person name="Kuo A."/>
            <person name="Kohler A."/>
            <person name="Murat C."/>
            <person name="Tang N."/>
            <person name="Roy S."/>
            <person name="Loubradou J."/>
            <person name="Henrissat B."/>
            <person name="Grigoriev I.V."/>
            <person name="Corradi N."/>
            <person name="Roux C."/>
            <person name="Martin F.M."/>
        </authorList>
    </citation>
    <scope>NUCLEOTIDE SEQUENCE [LARGE SCALE GENOMIC DNA]</scope>
    <source>
        <strain evidence="2 3">DAOM 194757</strain>
    </source>
</reference>
<protein>
    <recommendedName>
        <fullName evidence="1">Protein kinase domain-containing protein</fullName>
    </recommendedName>
</protein>
<dbReference type="Pfam" id="PF07714">
    <property type="entry name" value="PK_Tyr_Ser-Thr"/>
    <property type="match status" value="1"/>
</dbReference>
<dbReference type="InterPro" id="IPR000719">
    <property type="entry name" value="Prot_kinase_dom"/>
</dbReference>
<dbReference type="OrthoDB" id="2432957at2759"/>
<dbReference type="InterPro" id="IPR001245">
    <property type="entry name" value="Ser-Thr/Tyr_kinase_cat_dom"/>
</dbReference>
<gene>
    <name evidence="2" type="ORF">C2G38_746391</name>
</gene>
<dbReference type="EMBL" id="QKWP01002327">
    <property type="protein sequence ID" value="RIB03764.1"/>
    <property type="molecule type" value="Genomic_DNA"/>
</dbReference>
<dbReference type="Proteomes" id="UP000266673">
    <property type="component" value="Unassembled WGS sequence"/>
</dbReference>
<feature type="domain" description="Protein kinase" evidence="1">
    <location>
        <begin position="72"/>
        <end position="189"/>
    </location>
</feature>
<dbReference type="Gene3D" id="1.10.510.10">
    <property type="entry name" value="Transferase(Phosphotransferase) domain 1"/>
    <property type="match status" value="1"/>
</dbReference>
<name>A0A397U0N7_9GLOM</name>
<accession>A0A397U0N7</accession>